<evidence type="ECO:0000313" key="3">
    <source>
        <dbReference type="Proteomes" id="UP000295680"/>
    </source>
</evidence>
<dbReference type="EMBL" id="SLWS01000016">
    <property type="protein sequence ID" value="TCO47985.1"/>
    <property type="molecule type" value="Genomic_DNA"/>
</dbReference>
<dbReference type="AlphaFoldDB" id="A0A4R2IYI4"/>
<gene>
    <name evidence="2" type="ORF">EV192_11638</name>
</gene>
<organism evidence="2 3">
    <name type="scientific">Actinocrispum wychmicini</name>
    <dbReference type="NCBI Taxonomy" id="1213861"/>
    <lineage>
        <taxon>Bacteria</taxon>
        <taxon>Bacillati</taxon>
        <taxon>Actinomycetota</taxon>
        <taxon>Actinomycetes</taxon>
        <taxon>Pseudonocardiales</taxon>
        <taxon>Pseudonocardiaceae</taxon>
        <taxon>Actinocrispum</taxon>
    </lineage>
</organism>
<accession>A0A4R2IYI4</accession>
<name>A0A4R2IYI4_9PSEU</name>
<feature type="region of interest" description="Disordered" evidence="1">
    <location>
        <begin position="1"/>
        <end position="29"/>
    </location>
</feature>
<comment type="caution">
    <text evidence="2">The sequence shown here is derived from an EMBL/GenBank/DDBJ whole genome shotgun (WGS) entry which is preliminary data.</text>
</comment>
<dbReference type="Proteomes" id="UP000295680">
    <property type="component" value="Unassembled WGS sequence"/>
</dbReference>
<proteinExistence type="predicted"/>
<evidence type="ECO:0000256" key="1">
    <source>
        <dbReference type="SAM" id="MobiDB-lite"/>
    </source>
</evidence>
<sequence>MSSKSPAQEPGEPESDASESLPIEADMSDSALLEHALQAAVDAHAAGLLAAPFGVDETALKRARRRAFRSDVRRLLAQGQTDQDHHSTT</sequence>
<keyword evidence="3" id="KW-1185">Reference proteome</keyword>
<evidence type="ECO:0000313" key="2">
    <source>
        <dbReference type="EMBL" id="TCO47985.1"/>
    </source>
</evidence>
<reference evidence="2 3" key="1">
    <citation type="submission" date="2019-03" db="EMBL/GenBank/DDBJ databases">
        <title>Genomic Encyclopedia of Type Strains, Phase IV (KMG-IV): sequencing the most valuable type-strain genomes for metagenomic binning, comparative biology and taxonomic classification.</title>
        <authorList>
            <person name="Goeker M."/>
        </authorList>
    </citation>
    <scope>NUCLEOTIDE SEQUENCE [LARGE SCALE GENOMIC DNA]</scope>
    <source>
        <strain evidence="2 3">DSM 45934</strain>
    </source>
</reference>
<protein>
    <submittedName>
        <fullName evidence="2">Uncharacterized protein</fullName>
    </submittedName>
</protein>
<dbReference type="RefSeq" id="WP_132125403.1">
    <property type="nucleotide sequence ID" value="NZ_SLWS01000016.1"/>
</dbReference>